<feature type="transmembrane region" description="Helical" evidence="10">
    <location>
        <begin position="100"/>
        <end position="119"/>
    </location>
</feature>
<dbReference type="GO" id="GO:0016740">
    <property type="term" value="F:transferase activity"/>
    <property type="evidence" value="ECO:0007669"/>
    <property type="project" value="UniProtKB-KW"/>
</dbReference>
<feature type="active site" description="Nucleophile" evidence="9">
    <location>
        <position position="422"/>
    </location>
</feature>
<keyword evidence="7 9" id="KW-0573">Peptidoglycan synthesis</keyword>
<dbReference type="Proteomes" id="UP001057134">
    <property type="component" value="Chromosome"/>
</dbReference>
<dbReference type="Gene3D" id="2.40.440.10">
    <property type="entry name" value="L,D-transpeptidase catalytic domain-like"/>
    <property type="match status" value="1"/>
</dbReference>
<dbReference type="PANTHER" id="PTHR30582">
    <property type="entry name" value="L,D-TRANSPEPTIDASE"/>
    <property type="match status" value="1"/>
</dbReference>
<dbReference type="InterPro" id="IPR005490">
    <property type="entry name" value="LD_TPept_cat_dom"/>
</dbReference>
<accession>A0ABY4RKL8</accession>
<reference evidence="12" key="2">
    <citation type="journal article" date="2021" name="J Anim Sci Technol">
        <title>Complete genome sequence of Paenibacillus konkukensis sp. nov. SK3146 as a potential probiotic strain.</title>
        <authorList>
            <person name="Jung H.I."/>
            <person name="Park S."/>
            <person name="Niu K.M."/>
            <person name="Lee S.W."/>
            <person name="Kothari D."/>
            <person name="Yi K.J."/>
            <person name="Kim S.K."/>
        </authorList>
    </citation>
    <scope>NUCLEOTIDE SEQUENCE</scope>
    <source>
        <strain evidence="12">SK3146</strain>
    </source>
</reference>
<organism evidence="12 13">
    <name type="scientific">Paenibacillus konkukensis</name>
    <dbReference type="NCBI Taxonomy" id="2020716"/>
    <lineage>
        <taxon>Bacteria</taxon>
        <taxon>Bacillati</taxon>
        <taxon>Bacillota</taxon>
        <taxon>Bacilli</taxon>
        <taxon>Bacillales</taxon>
        <taxon>Paenibacillaceae</taxon>
        <taxon>Paenibacillus</taxon>
    </lineage>
</organism>
<comment type="pathway">
    <text evidence="1 9">Cell wall biogenesis; peptidoglycan biosynthesis.</text>
</comment>
<keyword evidence="10" id="KW-0472">Membrane</keyword>
<dbReference type="InterPro" id="IPR050979">
    <property type="entry name" value="LD-transpeptidase"/>
</dbReference>
<dbReference type="RefSeq" id="WP_249864882.1">
    <property type="nucleotide sequence ID" value="NZ_CP027059.1"/>
</dbReference>
<comment type="similarity">
    <text evidence="2">Belongs to the YkuD family.</text>
</comment>
<keyword evidence="6 9" id="KW-0133">Cell shape</keyword>
<dbReference type="SUPFAM" id="SSF48452">
    <property type="entry name" value="TPR-like"/>
    <property type="match status" value="1"/>
</dbReference>
<dbReference type="SUPFAM" id="SSF141523">
    <property type="entry name" value="L,D-transpeptidase catalytic domain-like"/>
    <property type="match status" value="1"/>
</dbReference>
<keyword evidence="13" id="KW-1185">Reference proteome</keyword>
<dbReference type="Pfam" id="PF03734">
    <property type="entry name" value="YkuD"/>
    <property type="match status" value="1"/>
</dbReference>
<gene>
    <name evidence="12" type="primary">ykuD_2</name>
    <name evidence="12" type="ORF">SK3146_01947</name>
</gene>
<sequence>MKPKDHDEQLRQFFQHHPLDDPLYLKKYVREHPQNKMAWYLLGREYDAQGKRGKALYCYTQAGEIYEAFENRTIAVSPESEQSLTLWERRGKRNKLLGRLRLAGLTLLLLLGVVFAPQWGSETRQSQQAYTLPPDMTADQVQQTKVYYVTGDKSKERVGAALQQMLLQERLNRYAILAYGKPAAGGDWISWLTPPDILLSVAARQDASQQQIEYHDAESCGCQPTDPAKPQAVYRAWSQQREQELVLNSALQAYELKYGEAADSLADLSRPYPDNVLSGATPFMEQLYQERKGQAAPAAAASAPVLADAEASASDASSAGDEGVGTGGLVKPLSEPLSIVVDKSNHRLALVSGRFIVRIYPVGLGAGRTPEGTFEISEKVRNPNGKSNGEFGSRGMTLSDTQYAIHGTNKPSSIGKDQSLGCVRMLQEDIEELFAMAPLGTPVTIGKGLLPTEIKRGQPPFGLPVSSEETNPGKVYKWLD</sequence>
<evidence type="ECO:0000256" key="1">
    <source>
        <dbReference type="ARBA" id="ARBA00004752"/>
    </source>
</evidence>
<evidence type="ECO:0000256" key="3">
    <source>
        <dbReference type="ARBA" id="ARBA00022676"/>
    </source>
</evidence>
<proteinExistence type="inferred from homology"/>
<keyword evidence="10" id="KW-0812">Transmembrane</keyword>
<evidence type="ECO:0000256" key="6">
    <source>
        <dbReference type="ARBA" id="ARBA00022960"/>
    </source>
</evidence>
<evidence type="ECO:0000259" key="11">
    <source>
        <dbReference type="PROSITE" id="PS52029"/>
    </source>
</evidence>
<evidence type="ECO:0000256" key="7">
    <source>
        <dbReference type="ARBA" id="ARBA00022984"/>
    </source>
</evidence>
<dbReference type="PANTHER" id="PTHR30582:SF24">
    <property type="entry name" value="L,D-TRANSPEPTIDASE ERFK_SRFK-RELATED"/>
    <property type="match status" value="1"/>
</dbReference>
<dbReference type="EMBL" id="CP027059">
    <property type="protein sequence ID" value="UQZ82787.1"/>
    <property type="molecule type" value="Genomic_DNA"/>
</dbReference>
<keyword evidence="3" id="KW-0328">Glycosyltransferase</keyword>
<feature type="active site" description="Proton donor/acceptor" evidence="9">
    <location>
        <position position="406"/>
    </location>
</feature>
<dbReference type="PROSITE" id="PS52029">
    <property type="entry name" value="LD_TPASE"/>
    <property type="match status" value="1"/>
</dbReference>
<evidence type="ECO:0000256" key="2">
    <source>
        <dbReference type="ARBA" id="ARBA00005992"/>
    </source>
</evidence>
<evidence type="ECO:0000313" key="12">
    <source>
        <dbReference type="EMBL" id="UQZ82787.1"/>
    </source>
</evidence>
<evidence type="ECO:0000313" key="13">
    <source>
        <dbReference type="Proteomes" id="UP001057134"/>
    </source>
</evidence>
<dbReference type="InterPro" id="IPR011990">
    <property type="entry name" value="TPR-like_helical_dom_sf"/>
</dbReference>
<dbReference type="EC" id="2.-.-.-" evidence="12"/>
<keyword evidence="10" id="KW-1133">Transmembrane helix</keyword>
<keyword evidence="8 9" id="KW-0961">Cell wall biogenesis/degradation</keyword>
<keyword evidence="5" id="KW-0378">Hydrolase</keyword>
<evidence type="ECO:0000256" key="9">
    <source>
        <dbReference type="PROSITE-ProRule" id="PRU01373"/>
    </source>
</evidence>
<dbReference type="InterPro" id="IPR038063">
    <property type="entry name" value="Transpep_catalytic_dom"/>
</dbReference>
<evidence type="ECO:0000256" key="8">
    <source>
        <dbReference type="ARBA" id="ARBA00023316"/>
    </source>
</evidence>
<dbReference type="CDD" id="cd16913">
    <property type="entry name" value="YkuD_like"/>
    <property type="match status" value="1"/>
</dbReference>
<protein>
    <submittedName>
        <fullName evidence="12">L,D-transpeptidase YkuD</fullName>
        <ecNumber evidence="12">2.-.-.-</ecNumber>
    </submittedName>
</protein>
<evidence type="ECO:0000256" key="5">
    <source>
        <dbReference type="ARBA" id="ARBA00022801"/>
    </source>
</evidence>
<feature type="domain" description="L,D-TPase catalytic" evidence="11">
    <location>
        <begin position="337"/>
        <end position="446"/>
    </location>
</feature>
<evidence type="ECO:0000256" key="10">
    <source>
        <dbReference type="SAM" id="Phobius"/>
    </source>
</evidence>
<reference evidence="12" key="1">
    <citation type="submission" date="2018-02" db="EMBL/GenBank/DDBJ databases">
        <authorList>
            <person name="Kim S.-K."/>
            <person name="Jung H.-I."/>
            <person name="Lee S.-W."/>
        </authorList>
    </citation>
    <scope>NUCLEOTIDE SEQUENCE</scope>
    <source>
        <strain evidence="12">SK3146</strain>
    </source>
</reference>
<evidence type="ECO:0000256" key="4">
    <source>
        <dbReference type="ARBA" id="ARBA00022679"/>
    </source>
</evidence>
<keyword evidence="4 12" id="KW-0808">Transferase</keyword>
<name>A0ABY4RKL8_9BACL</name>
<dbReference type="Gene3D" id="1.25.40.10">
    <property type="entry name" value="Tetratricopeptide repeat domain"/>
    <property type="match status" value="1"/>
</dbReference>